<protein>
    <submittedName>
        <fullName evidence="1">Uncharacterized protein</fullName>
    </submittedName>
</protein>
<evidence type="ECO:0000313" key="2">
    <source>
        <dbReference type="Proteomes" id="UP000215914"/>
    </source>
</evidence>
<proteinExistence type="predicted"/>
<dbReference type="EMBL" id="CM007893">
    <property type="protein sequence ID" value="OTG28828.1"/>
    <property type="molecule type" value="Genomic_DNA"/>
</dbReference>
<dbReference type="InParanoid" id="A0A251UZP5"/>
<dbReference type="AlphaFoldDB" id="A0A251UZP5"/>
<accession>A0A251UZP5</accession>
<dbReference type="Proteomes" id="UP000215914">
    <property type="component" value="Chromosome 4"/>
</dbReference>
<gene>
    <name evidence="1" type="ORF">HannXRQ_Chr04g0115581</name>
</gene>
<evidence type="ECO:0000313" key="1">
    <source>
        <dbReference type="EMBL" id="OTG28828.1"/>
    </source>
</evidence>
<organism evidence="1 2">
    <name type="scientific">Helianthus annuus</name>
    <name type="common">Common sunflower</name>
    <dbReference type="NCBI Taxonomy" id="4232"/>
    <lineage>
        <taxon>Eukaryota</taxon>
        <taxon>Viridiplantae</taxon>
        <taxon>Streptophyta</taxon>
        <taxon>Embryophyta</taxon>
        <taxon>Tracheophyta</taxon>
        <taxon>Spermatophyta</taxon>
        <taxon>Magnoliopsida</taxon>
        <taxon>eudicotyledons</taxon>
        <taxon>Gunneridae</taxon>
        <taxon>Pentapetalae</taxon>
        <taxon>asterids</taxon>
        <taxon>campanulids</taxon>
        <taxon>Asterales</taxon>
        <taxon>Asteraceae</taxon>
        <taxon>Asteroideae</taxon>
        <taxon>Heliantheae alliance</taxon>
        <taxon>Heliantheae</taxon>
        <taxon>Helianthus</taxon>
    </lineage>
</organism>
<sequence length="52" mass="5843">MCIRNMIIYYHSIPKKQTLPSPSLLRSVVSPSHSKQILPVLDVLRIPSLGTN</sequence>
<name>A0A251UZP5_HELAN</name>
<reference evidence="2" key="1">
    <citation type="journal article" date="2017" name="Nature">
        <title>The sunflower genome provides insights into oil metabolism, flowering and Asterid evolution.</title>
        <authorList>
            <person name="Badouin H."/>
            <person name="Gouzy J."/>
            <person name="Grassa C.J."/>
            <person name="Murat F."/>
            <person name="Staton S.E."/>
            <person name="Cottret L."/>
            <person name="Lelandais-Briere C."/>
            <person name="Owens G.L."/>
            <person name="Carrere S."/>
            <person name="Mayjonade B."/>
            <person name="Legrand L."/>
            <person name="Gill N."/>
            <person name="Kane N.C."/>
            <person name="Bowers J.E."/>
            <person name="Hubner S."/>
            <person name="Bellec A."/>
            <person name="Berard A."/>
            <person name="Berges H."/>
            <person name="Blanchet N."/>
            <person name="Boniface M.C."/>
            <person name="Brunel D."/>
            <person name="Catrice O."/>
            <person name="Chaidir N."/>
            <person name="Claudel C."/>
            <person name="Donnadieu C."/>
            <person name="Faraut T."/>
            <person name="Fievet G."/>
            <person name="Helmstetter N."/>
            <person name="King M."/>
            <person name="Knapp S.J."/>
            <person name="Lai Z."/>
            <person name="Le Paslier M.C."/>
            <person name="Lippi Y."/>
            <person name="Lorenzon L."/>
            <person name="Mandel J.R."/>
            <person name="Marage G."/>
            <person name="Marchand G."/>
            <person name="Marquand E."/>
            <person name="Bret-Mestries E."/>
            <person name="Morien E."/>
            <person name="Nambeesan S."/>
            <person name="Nguyen T."/>
            <person name="Pegot-Espagnet P."/>
            <person name="Pouilly N."/>
            <person name="Raftis F."/>
            <person name="Sallet E."/>
            <person name="Schiex T."/>
            <person name="Thomas J."/>
            <person name="Vandecasteele C."/>
            <person name="Vares D."/>
            <person name="Vear F."/>
            <person name="Vautrin S."/>
            <person name="Crespi M."/>
            <person name="Mangin B."/>
            <person name="Burke J.M."/>
            <person name="Salse J."/>
            <person name="Munos S."/>
            <person name="Vincourt P."/>
            <person name="Rieseberg L.H."/>
            <person name="Langlade N.B."/>
        </authorList>
    </citation>
    <scope>NUCLEOTIDE SEQUENCE [LARGE SCALE GENOMIC DNA]</scope>
    <source>
        <strain evidence="2">cv. SF193</strain>
    </source>
</reference>
<keyword evidence="2" id="KW-1185">Reference proteome</keyword>